<dbReference type="EMBL" id="JBIPKE010000015">
    <property type="protein sequence ID" value="MFH6983493.1"/>
    <property type="molecule type" value="Genomic_DNA"/>
</dbReference>
<comment type="caution">
    <text evidence="2">The sequence shown here is derived from an EMBL/GenBank/DDBJ whole genome shotgun (WGS) entry which is preliminary data.</text>
</comment>
<organism evidence="2 3">
    <name type="scientific">Marinoscillum luteum</name>
    <dbReference type="NCBI Taxonomy" id="861051"/>
    <lineage>
        <taxon>Bacteria</taxon>
        <taxon>Pseudomonadati</taxon>
        <taxon>Bacteroidota</taxon>
        <taxon>Cytophagia</taxon>
        <taxon>Cytophagales</taxon>
        <taxon>Reichenbachiellaceae</taxon>
        <taxon>Marinoscillum</taxon>
    </lineage>
</organism>
<gene>
    <name evidence="2" type="ORF">ACHKAR_08595</name>
</gene>
<feature type="domain" description="Thioredoxin" evidence="1">
    <location>
        <begin position="36"/>
        <end position="172"/>
    </location>
</feature>
<evidence type="ECO:0000313" key="3">
    <source>
        <dbReference type="Proteomes" id="UP001610063"/>
    </source>
</evidence>
<proteinExistence type="predicted"/>
<accession>A0ABW7N7A1</accession>
<dbReference type="Pfam" id="PF08534">
    <property type="entry name" value="Redoxin"/>
    <property type="match status" value="1"/>
</dbReference>
<name>A0ABW7N7A1_9BACT</name>
<evidence type="ECO:0000313" key="2">
    <source>
        <dbReference type="EMBL" id="MFH6983493.1"/>
    </source>
</evidence>
<dbReference type="InterPro" id="IPR013766">
    <property type="entry name" value="Thioredoxin_domain"/>
</dbReference>
<dbReference type="RefSeq" id="WP_395417054.1">
    <property type="nucleotide sequence ID" value="NZ_JBIPKE010000015.1"/>
</dbReference>
<evidence type="ECO:0000259" key="1">
    <source>
        <dbReference type="PROSITE" id="PS51352"/>
    </source>
</evidence>
<dbReference type="Proteomes" id="UP001610063">
    <property type="component" value="Unassembled WGS sequence"/>
</dbReference>
<dbReference type="SUPFAM" id="SSF52833">
    <property type="entry name" value="Thioredoxin-like"/>
    <property type="match status" value="1"/>
</dbReference>
<reference evidence="2 3" key="1">
    <citation type="journal article" date="2013" name="Int. J. Syst. Evol. Microbiol.">
        <title>Marinoscillum luteum sp. nov., isolated from marine sediment.</title>
        <authorList>
            <person name="Cha I.T."/>
            <person name="Park S.J."/>
            <person name="Kim S.J."/>
            <person name="Kim J.G."/>
            <person name="Jung M.Y."/>
            <person name="Shin K.S."/>
            <person name="Kwon K.K."/>
            <person name="Yang S.H."/>
            <person name="Seo Y.S."/>
            <person name="Rhee S.K."/>
        </authorList>
    </citation>
    <scope>NUCLEOTIDE SEQUENCE [LARGE SCALE GENOMIC DNA]</scope>
    <source>
        <strain evidence="2 3">KCTC 23939</strain>
    </source>
</reference>
<keyword evidence="3" id="KW-1185">Reference proteome</keyword>
<dbReference type="Gene3D" id="3.40.30.10">
    <property type="entry name" value="Glutaredoxin"/>
    <property type="match status" value="1"/>
</dbReference>
<dbReference type="PROSITE" id="PS51352">
    <property type="entry name" value="THIOREDOXIN_2"/>
    <property type="match status" value="1"/>
</dbReference>
<protein>
    <submittedName>
        <fullName evidence="2">Redoxin family protein</fullName>
    </submittedName>
</protein>
<dbReference type="InterPro" id="IPR036249">
    <property type="entry name" value="Thioredoxin-like_sf"/>
</dbReference>
<sequence length="447" mass="49339">MKQFIPIIILCIVIIIIALASSLLSRPGAPPKIQPLSIGDQLPEIKAVASMGENHTPLTWPKDKLLILEFISTHCSTCVRSIDQLQALQAQFANELEIILVTAQPQAEVADAFHEHGWTLPVVAGDTVLHEVFPHHTVPHQVWVQAGEVRAITHYQYATAANVQHVLAAHHLQAPVKADRPVDLTQPLLARDSAEVQPLYQSAITGPLPNGSGGYRRTDHSWLVYNASVASLYNRAFHRPEYPVGAYRVLEMSDSLKALVEGPAGEITGDFTHDKALYHWREHATFCYNIAFPAGSKVTIRQFQEQMQQDLNHYFGSQWGISGRLEAREVTVLALVALGDSLPCVTRGGKGRVDVGADHLILENKSINLLTASIGYRHHYLGMPVVNATGYQGHVDLHLTCGLQDLEQVNTALRAFGLGLMEKEMTMEMLVIADQAHYTNQNQTIKP</sequence>
<dbReference type="InterPro" id="IPR013740">
    <property type="entry name" value="Redoxin"/>
</dbReference>